<evidence type="ECO:0000313" key="6">
    <source>
        <dbReference type="Proteomes" id="UP000324015"/>
    </source>
</evidence>
<dbReference type="RefSeq" id="WP_150181792.1">
    <property type="nucleotide sequence ID" value="NZ_CP029191.1"/>
</dbReference>
<evidence type="ECO:0000256" key="3">
    <source>
        <dbReference type="ARBA" id="ARBA00022827"/>
    </source>
</evidence>
<dbReference type="GO" id="GO:0016709">
    <property type="term" value="F:oxidoreductase activity, acting on paired donors, with incorporation or reduction of molecular oxygen, NAD(P)H as one donor, and incorporation of one atom of oxygen"/>
    <property type="evidence" value="ECO:0007669"/>
    <property type="project" value="UniProtKB-ARBA"/>
</dbReference>
<organism evidence="5 6">
    <name type="scientific">Streptomyces venezuelae</name>
    <dbReference type="NCBI Taxonomy" id="54571"/>
    <lineage>
        <taxon>Bacteria</taxon>
        <taxon>Bacillati</taxon>
        <taxon>Actinomycetota</taxon>
        <taxon>Actinomycetes</taxon>
        <taxon>Kitasatosporales</taxon>
        <taxon>Streptomycetaceae</taxon>
        <taxon>Streptomyces</taxon>
    </lineage>
</organism>
<comment type="cofactor">
    <cofactor evidence="1">
        <name>FAD</name>
        <dbReference type="ChEBI" id="CHEBI:57692"/>
    </cofactor>
</comment>
<dbReference type="InterPro" id="IPR050641">
    <property type="entry name" value="RIFMO-like"/>
</dbReference>
<evidence type="ECO:0000259" key="4">
    <source>
        <dbReference type="Pfam" id="PF01494"/>
    </source>
</evidence>
<dbReference type="Proteomes" id="UP000324015">
    <property type="component" value="Chromosome"/>
</dbReference>
<keyword evidence="3" id="KW-0274">FAD</keyword>
<keyword evidence="2" id="KW-0285">Flavoprotein</keyword>
<reference evidence="5 6" key="1">
    <citation type="submission" date="2018-05" db="EMBL/GenBank/DDBJ databases">
        <title>Streptomyces venezuelae.</title>
        <authorList>
            <person name="Kim W."/>
            <person name="Lee N."/>
            <person name="Cho B.-K."/>
        </authorList>
    </citation>
    <scope>NUCLEOTIDE SEQUENCE [LARGE SCALE GENOMIC DNA]</scope>
    <source>
        <strain evidence="5 6">ATCC 14585</strain>
    </source>
</reference>
<dbReference type="PANTHER" id="PTHR43004">
    <property type="entry name" value="TRK SYSTEM POTASSIUM UPTAKE PROTEIN"/>
    <property type="match status" value="1"/>
</dbReference>
<dbReference type="InterPro" id="IPR002938">
    <property type="entry name" value="FAD-bd"/>
</dbReference>
<evidence type="ECO:0000256" key="2">
    <source>
        <dbReference type="ARBA" id="ARBA00022630"/>
    </source>
</evidence>
<dbReference type="Gene3D" id="3.30.70.2450">
    <property type="match status" value="1"/>
</dbReference>
<dbReference type="InterPro" id="IPR036188">
    <property type="entry name" value="FAD/NAD-bd_sf"/>
</dbReference>
<dbReference type="EMBL" id="CP029191">
    <property type="protein sequence ID" value="QES39616.1"/>
    <property type="molecule type" value="Genomic_DNA"/>
</dbReference>
<gene>
    <name evidence="5" type="ORF">DEJ49_00265</name>
</gene>
<sequence>MSTSTSTRRDVIVVGAGPVGLMMAGELRLAGADVVVYEKLPAPARESRGASLTRRAVESFDQRGLLARLGATEPADAHFGGVPIDLGPLEEDHSGARGVSQSRTERMLEEWAGGLGVTVRRGHEVTGLDQHPDGVEVTFDGPEGAGRDRARYLVGCDGGRSTVRKLAGIDFPGPEPTRGFYTADVTGIETRRRRIGENLPDGSMIMAMDLENGVTRVVAYERGTRPKDREALTYGELADAWQRLTGESIHHGQCRWISCFTDASRVAADYRRGRIFLAGDATHVQPPAMAQGLSVGVQDAVNLGWKLAAVLAGRAPDTLLDTYHAERHPIGEQLARNARAAIELRLTGQEMAPLREVLGEVLTHKDAATHLAGVLSGLGIRYDMGPGDHPLLGRRMPPALELTRPDGTRTRVAELLHPARGVLIATDGADGTGSKAAQLAQDWTAGVDIVTGTWTPEATGPAGPAAQAPQAVLIRPDGYVAWTAPGSDSDLTDALTRWFGAPRPPARPL</sequence>
<keyword evidence="5" id="KW-0560">Oxidoreductase</keyword>
<evidence type="ECO:0000256" key="1">
    <source>
        <dbReference type="ARBA" id="ARBA00001974"/>
    </source>
</evidence>
<protein>
    <submittedName>
        <fullName evidence="5">Monooxygenase</fullName>
    </submittedName>
</protein>
<keyword evidence="5" id="KW-0503">Monooxygenase</keyword>
<dbReference type="Pfam" id="PF01494">
    <property type="entry name" value="FAD_binding_3"/>
    <property type="match status" value="1"/>
</dbReference>
<dbReference type="PRINTS" id="PR00420">
    <property type="entry name" value="RNGMNOXGNASE"/>
</dbReference>
<dbReference type="Gene3D" id="3.40.30.120">
    <property type="match status" value="1"/>
</dbReference>
<accession>A0A5P2CA41</accession>
<dbReference type="GO" id="GO:0071949">
    <property type="term" value="F:FAD binding"/>
    <property type="evidence" value="ECO:0007669"/>
    <property type="project" value="InterPro"/>
</dbReference>
<proteinExistence type="predicted"/>
<dbReference type="SUPFAM" id="SSF51905">
    <property type="entry name" value="FAD/NAD(P)-binding domain"/>
    <property type="match status" value="1"/>
</dbReference>
<evidence type="ECO:0000313" key="5">
    <source>
        <dbReference type="EMBL" id="QES39616.1"/>
    </source>
</evidence>
<dbReference type="PANTHER" id="PTHR43004:SF19">
    <property type="entry name" value="BINDING MONOOXYGENASE, PUTATIVE (JCVI)-RELATED"/>
    <property type="match status" value="1"/>
</dbReference>
<name>A0A5P2CA41_STRVZ</name>
<dbReference type="Pfam" id="PF21274">
    <property type="entry name" value="Rng_hyd_C"/>
    <property type="match status" value="1"/>
</dbReference>
<dbReference type="AlphaFoldDB" id="A0A5P2CA41"/>
<feature type="domain" description="FAD-binding" evidence="4">
    <location>
        <begin position="10"/>
        <end position="338"/>
    </location>
</feature>
<dbReference type="Gene3D" id="3.50.50.60">
    <property type="entry name" value="FAD/NAD(P)-binding domain"/>
    <property type="match status" value="2"/>
</dbReference>